<evidence type="ECO:0000256" key="3">
    <source>
        <dbReference type="ARBA" id="ARBA00022989"/>
    </source>
</evidence>
<dbReference type="InterPro" id="IPR017452">
    <property type="entry name" value="GPCR_Rhodpsn_7TM"/>
</dbReference>
<evidence type="ECO:0000256" key="2">
    <source>
        <dbReference type="ARBA" id="ARBA00022692"/>
    </source>
</evidence>
<evidence type="ECO:0000256" key="8">
    <source>
        <dbReference type="SAM" id="MobiDB-lite"/>
    </source>
</evidence>
<dbReference type="GO" id="GO:0060326">
    <property type="term" value="P:cell chemotaxis"/>
    <property type="evidence" value="ECO:0007669"/>
    <property type="project" value="TreeGrafter"/>
</dbReference>
<reference evidence="11 12" key="1">
    <citation type="journal article" date="2021" name="G3 (Bethesda)">
        <title>Improved contiguity of the threespine stickleback genome using long-read sequencing.</title>
        <authorList>
            <person name="Nath S."/>
            <person name="Shaw D.E."/>
            <person name="White M.A."/>
        </authorList>
    </citation>
    <scope>NUCLEOTIDE SEQUENCE [LARGE SCALE GENOMIC DNA]</scope>
    <source>
        <strain evidence="11 12">Lake Benthic</strain>
    </source>
</reference>
<evidence type="ECO:0000259" key="10">
    <source>
        <dbReference type="PROSITE" id="PS50262"/>
    </source>
</evidence>
<evidence type="ECO:0000256" key="6">
    <source>
        <dbReference type="ARBA" id="ARBA00023170"/>
    </source>
</evidence>
<sequence>MWHRVKTADVSISSFSIHDSIQPVSQRQQMSMEVDFDGLFNPNYTFDEDEDYQYKEDPEPGAGGAAYAPALYSLLLVLGLLGNGLLLALLAKGRRPWSTSDAFVFHLSVADVLLLATLPLWAAQAALRGGWGFEGLLCKISGAAFNVNFYFGIFLLACIGLDLYLSIVRGTRLFARERPRLGHISCLSIWLASLLLTVPGWAFPAAKKDPARATGLCARGHSWPLTDWQLASRVLHHALGFLLPAAALFFCCSRVLLRRRVASGLQERRPVAVFLAPVAAFCLCWVPYNVALVADTARGRAAEPAERDGSLKTALTVTSALGCVHACLRPLLYFGLCRNARKRTLAMLRCAEEECEGSLWELGVGEGEGASRDGNPEGEALQPMTSREQQVQATPC</sequence>
<feature type="transmembrane region" description="Helical" evidence="9">
    <location>
        <begin position="180"/>
        <end position="202"/>
    </location>
</feature>
<accession>A0AAQ4NYD7</accession>
<dbReference type="PRINTS" id="PR00237">
    <property type="entry name" value="GPCRRHODOPSN"/>
</dbReference>
<evidence type="ECO:0000313" key="12">
    <source>
        <dbReference type="Proteomes" id="UP000007635"/>
    </source>
</evidence>
<dbReference type="GO" id="GO:0006955">
    <property type="term" value="P:immune response"/>
    <property type="evidence" value="ECO:0007669"/>
    <property type="project" value="TreeGrafter"/>
</dbReference>
<feature type="transmembrane region" description="Helical" evidence="9">
    <location>
        <begin position="314"/>
        <end position="336"/>
    </location>
</feature>
<dbReference type="GO" id="GO:0009897">
    <property type="term" value="C:external side of plasma membrane"/>
    <property type="evidence" value="ECO:0007669"/>
    <property type="project" value="TreeGrafter"/>
</dbReference>
<keyword evidence="4" id="KW-0297">G-protein coupled receptor</keyword>
<keyword evidence="2 9" id="KW-0812">Transmembrane</keyword>
<organism evidence="11 12">
    <name type="scientific">Gasterosteus aculeatus aculeatus</name>
    <name type="common">three-spined stickleback</name>
    <dbReference type="NCBI Taxonomy" id="481459"/>
    <lineage>
        <taxon>Eukaryota</taxon>
        <taxon>Metazoa</taxon>
        <taxon>Chordata</taxon>
        <taxon>Craniata</taxon>
        <taxon>Vertebrata</taxon>
        <taxon>Euteleostomi</taxon>
        <taxon>Actinopterygii</taxon>
        <taxon>Neopterygii</taxon>
        <taxon>Teleostei</taxon>
        <taxon>Neoteleostei</taxon>
        <taxon>Acanthomorphata</taxon>
        <taxon>Eupercaria</taxon>
        <taxon>Perciformes</taxon>
        <taxon>Cottioidei</taxon>
        <taxon>Gasterosteales</taxon>
        <taxon>Gasterosteidae</taxon>
        <taxon>Gasterosteus</taxon>
    </lineage>
</organism>
<feature type="transmembrane region" description="Helical" evidence="9">
    <location>
        <begin position="234"/>
        <end position="257"/>
    </location>
</feature>
<feature type="transmembrane region" description="Helical" evidence="9">
    <location>
        <begin position="269"/>
        <end position="288"/>
    </location>
</feature>
<comment type="subcellular location">
    <subcellularLocation>
        <location evidence="1">Membrane</location>
    </subcellularLocation>
</comment>
<keyword evidence="3 9" id="KW-1133">Transmembrane helix</keyword>
<keyword evidence="7" id="KW-0807">Transducer</keyword>
<feature type="compositionally biased region" description="Polar residues" evidence="8">
    <location>
        <begin position="383"/>
        <end position="396"/>
    </location>
</feature>
<evidence type="ECO:0000256" key="7">
    <source>
        <dbReference type="ARBA" id="ARBA00023224"/>
    </source>
</evidence>
<dbReference type="InterPro" id="IPR050119">
    <property type="entry name" value="CCR1-9-like"/>
</dbReference>
<reference evidence="11" key="2">
    <citation type="submission" date="2025-08" db="UniProtKB">
        <authorList>
            <consortium name="Ensembl"/>
        </authorList>
    </citation>
    <scope>IDENTIFICATION</scope>
</reference>
<name>A0AAQ4NYD7_GASAC</name>
<dbReference type="SUPFAM" id="SSF81321">
    <property type="entry name" value="Family A G protein-coupled receptor-like"/>
    <property type="match status" value="1"/>
</dbReference>
<dbReference type="PROSITE" id="PS50262">
    <property type="entry name" value="G_PROTEIN_RECEP_F1_2"/>
    <property type="match status" value="1"/>
</dbReference>
<evidence type="ECO:0000313" key="11">
    <source>
        <dbReference type="Ensembl" id="ENSGACP00000031486.1"/>
    </source>
</evidence>
<dbReference type="Proteomes" id="UP000007635">
    <property type="component" value="Chromosome XX"/>
</dbReference>
<feature type="transmembrane region" description="Helical" evidence="9">
    <location>
        <begin position="147"/>
        <end position="168"/>
    </location>
</feature>
<dbReference type="GO" id="GO:0019957">
    <property type="term" value="F:C-C chemokine binding"/>
    <property type="evidence" value="ECO:0007669"/>
    <property type="project" value="TreeGrafter"/>
</dbReference>
<evidence type="ECO:0000256" key="5">
    <source>
        <dbReference type="ARBA" id="ARBA00023136"/>
    </source>
</evidence>
<keyword evidence="12" id="KW-1185">Reference proteome</keyword>
<feature type="transmembrane region" description="Helical" evidence="9">
    <location>
        <begin position="103"/>
        <end position="127"/>
    </location>
</feature>
<reference evidence="11" key="3">
    <citation type="submission" date="2025-09" db="UniProtKB">
        <authorList>
            <consortium name="Ensembl"/>
        </authorList>
    </citation>
    <scope>IDENTIFICATION</scope>
</reference>
<keyword evidence="6" id="KW-0675">Receptor</keyword>
<dbReference type="PANTHER" id="PTHR10489">
    <property type="entry name" value="CELL ADHESION MOLECULE"/>
    <property type="match status" value="1"/>
</dbReference>
<dbReference type="Gene3D" id="1.20.1070.10">
    <property type="entry name" value="Rhodopsin 7-helix transmembrane proteins"/>
    <property type="match status" value="1"/>
</dbReference>
<feature type="domain" description="G-protein coupled receptors family 1 profile" evidence="10">
    <location>
        <begin position="82"/>
        <end position="333"/>
    </location>
</feature>
<keyword evidence="5 9" id="KW-0472">Membrane</keyword>
<protein>
    <recommendedName>
        <fullName evidence="10">G-protein coupled receptors family 1 profile domain-containing protein</fullName>
    </recommendedName>
</protein>
<dbReference type="GO" id="GO:0016493">
    <property type="term" value="F:C-C chemokine receptor activity"/>
    <property type="evidence" value="ECO:0007669"/>
    <property type="project" value="TreeGrafter"/>
</dbReference>
<evidence type="ECO:0000256" key="4">
    <source>
        <dbReference type="ARBA" id="ARBA00023040"/>
    </source>
</evidence>
<dbReference type="Pfam" id="PF00001">
    <property type="entry name" value="7tm_1"/>
    <property type="match status" value="1"/>
</dbReference>
<dbReference type="PANTHER" id="PTHR10489:SF671">
    <property type="entry name" value="C-X-C CHEMOKINE RECEPTOR TYPE 3"/>
    <property type="match status" value="1"/>
</dbReference>
<proteinExistence type="predicted"/>
<evidence type="ECO:0000256" key="1">
    <source>
        <dbReference type="ARBA" id="ARBA00004370"/>
    </source>
</evidence>
<feature type="region of interest" description="Disordered" evidence="8">
    <location>
        <begin position="366"/>
        <end position="396"/>
    </location>
</feature>
<dbReference type="InterPro" id="IPR000276">
    <property type="entry name" value="GPCR_Rhodpsn"/>
</dbReference>
<evidence type="ECO:0000256" key="9">
    <source>
        <dbReference type="SAM" id="Phobius"/>
    </source>
</evidence>
<dbReference type="Ensembl" id="ENSGACT00000039782.1">
    <property type="protein sequence ID" value="ENSGACP00000031486.1"/>
    <property type="gene ID" value="ENSGACG00000027717.1"/>
</dbReference>
<dbReference type="GeneTree" id="ENSGT01050000244848"/>
<dbReference type="GO" id="GO:0019722">
    <property type="term" value="P:calcium-mediated signaling"/>
    <property type="evidence" value="ECO:0007669"/>
    <property type="project" value="TreeGrafter"/>
</dbReference>
<dbReference type="AlphaFoldDB" id="A0AAQ4NYD7"/>
<dbReference type="GO" id="GO:0007204">
    <property type="term" value="P:positive regulation of cytosolic calcium ion concentration"/>
    <property type="evidence" value="ECO:0007669"/>
    <property type="project" value="TreeGrafter"/>
</dbReference>
<feature type="transmembrane region" description="Helical" evidence="9">
    <location>
        <begin position="70"/>
        <end position="91"/>
    </location>
</feature>